<reference evidence="2" key="1">
    <citation type="submission" date="2021-01" db="EMBL/GenBank/DDBJ databases">
        <authorList>
            <consortium name="Genoscope - CEA"/>
            <person name="William W."/>
        </authorList>
    </citation>
    <scope>NUCLEOTIDE SEQUENCE</scope>
</reference>
<gene>
    <name evidence="2" type="ORF">DARMORV10_A02P12330.1</name>
</gene>
<accession>A0A816WT53</accession>
<evidence type="ECO:0000256" key="1">
    <source>
        <dbReference type="SAM" id="Phobius"/>
    </source>
</evidence>
<keyword evidence="1" id="KW-1133">Transmembrane helix</keyword>
<dbReference type="EMBL" id="HG994356">
    <property type="protein sequence ID" value="CAF2138189.1"/>
    <property type="molecule type" value="Genomic_DNA"/>
</dbReference>
<proteinExistence type="predicted"/>
<keyword evidence="1" id="KW-0812">Transmembrane</keyword>
<feature type="transmembrane region" description="Helical" evidence="1">
    <location>
        <begin position="12"/>
        <end position="41"/>
    </location>
</feature>
<keyword evidence="1" id="KW-0472">Membrane</keyword>
<protein>
    <submittedName>
        <fullName evidence="2">(rape) hypothetical protein</fullName>
    </submittedName>
</protein>
<organism evidence="2">
    <name type="scientific">Brassica napus</name>
    <name type="common">Rape</name>
    <dbReference type="NCBI Taxonomy" id="3708"/>
    <lineage>
        <taxon>Eukaryota</taxon>
        <taxon>Viridiplantae</taxon>
        <taxon>Streptophyta</taxon>
        <taxon>Embryophyta</taxon>
        <taxon>Tracheophyta</taxon>
        <taxon>Spermatophyta</taxon>
        <taxon>Magnoliopsida</taxon>
        <taxon>eudicotyledons</taxon>
        <taxon>Gunneridae</taxon>
        <taxon>Pentapetalae</taxon>
        <taxon>rosids</taxon>
        <taxon>malvids</taxon>
        <taxon>Brassicales</taxon>
        <taxon>Brassicaceae</taxon>
        <taxon>Brassiceae</taxon>
        <taxon>Brassica</taxon>
    </lineage>
</organism>
<dbReference type="AlphaFoldDB" id="A0A816WT53"/>
<evidence type="ECO:0000313" key="2">
    <source>
        <dbReference type="EMBL" id="CAF2138189.1"/>
    </source>
</evidence>
<dbReference type="Proteomes" id="UP001295469">
    <property type="component" value="Chromosome A02"/>
</dbReference>
<sequence>MYLSSFNVCFAFFWNVIFTTLVSLQACVCICRTIMCVCLILDM</sequence>
<name>A0A816WT53_BRANA</name>